<evidence type="ECO:0000256" key="1">
    <source>
        <dbReference type="SAM" id="Coils"/>
    </source>
</evidence>
<dbReference type="EMBL" id="LBXZ01000004">
    <property type="protein sequence ID" value="KKR40815.1"/>
    <property type="molecule type" value="Genomic_DNA"/>
</dbReference>
<evidence type="ECO:0000313" key="2">
    <source>
        <dbReference type="EMBL" id="KKR40815.1"/>
    </source>
</evidence>
<dbReference type="AlphaFoldDB" id="A0A0G0T142"/>
<keyword evidence="1" id="KW-0175">Coiled coil</keyword>
<protein>
    <submittedName>
        <fullName evidence="2">Uncharacterized protein</fullName>
    </submittedName>
</protein>
<comment type="caution">
    <text evidence="2">The sequence shown here is derived from an EMBL/GenBank/DDBJ whole genome shotgun (WGS) entry which is preliminary data.</text>
</comment>
<organism evidence="2 3">
    <name type="scientific">Candidatus Yanofskybacteria bacterium GW2011_GWE2_40_11</name>
    <dbReference type="NCBI Taxonomy" id="1619033"/>
    <lineage>
        <taxon>Bacteria</taxon>
        <taxon>Candidatus Yanofskyibacteriota</taxon>
    </lineage>
</organism>
<proteinExistence type="predicted"/>
<feature type="coiled-coil region" evidence="1">
    <location>
        <begin position="98"/>
        <end position="125"/>
    </location>
</feature>
<dbReference type="Proteomes" id="UP000034072">
    <property type="component" value="Unassembled WGS sequence"/>
</dbReference>
<accession>A0A0G0T142</accession>
<sequence length="138" mass="14484">MVNYFLVAVVVAVITFIVMRKLTPPPPAPKPVPVKTFGLAQAAKAAPMFQQLGDQAGLGAKIAMGVLAMMEIQSRVGADLKALLTERDNQIVAAGERSKAAQNEILQQQAMIANANRTAAAAELEKVQATAVAALFGE</sequence>
<gene>
    <name evidence="2" type="ORF">UT75_C0004G0026</name>
</gene>
<reference evidence="2 3" key="1">
    <citation type="journal article" date="2015" name="Nature">
        <title>rRNA introns, odd ribosomes, and small enigmatic genomes across a large radiation of phyla.</title>
        <authorList>
            <person name="Brown C.T."/>
            <person name="Hug L.A."/>
            <person name="Thomas B.C."/>
            <person name="Sharon I."/>
            <person name="Castelle C.J."/>
            <person name="Singh A."/>
            <person name="Wilkins M.J."/>
            <person name="Williams K.H."/>
            <person name="Banfield J.F."/>
        </authorList>
    </citation>
    <scope>NUCLEOTIDE SEQUENCE [LARGE SCALE GENOMIC DNA]</scope>
</reference>
<name>A0A0G0T142_9BACT</name>
<evidence type="ECO:0000313" key="3">
    <source>
        <dbReference type="Proteomes" id="UP000034072"/>
    </source>
</evidence>